<dbReference type="EMBL" id="CAWUHD010000009">
    <property type="protein sequence ID" value="CAK7212539.1"/>
    <property type="molecule type" value="Genomic_DNA"/>
</dbReference>
<accession>A0ABP0AZ36</accession>
<keyword evidence="1" id="KW-0479">Metal-binding</keyword>
<evidence type="ECO:0000259" key="4">
    <source>
        <dbReference type="PROSITE" id="PS50048"/>
    </source>
</evidence>
<dbReference type="Pfam" id="PF04082">
    <property type="entry name" value="Fungal_trans"/>
    <property type="match status" value="1"/>
</dbReference>
<evidence type="ECO:0000256" key="3">
    <source>
        <dbReference type="SAM" id="MobiDB-lite"/>
    </source>
</evidence>
<dbReference type="PROSITE" id="PS00463">
    <property type="entry name" value="ZN2_CY6_FUNGAL_1"/>
    <property type="match status" value="1"/>
</dbReference>
<dbReference type="PROSITE" id="PS50048">
    <property type="entry name" value="ZN2_CY6_FUNGAL_2"/>
    <property type="match status" value="1"/>
</dbReference>
<gene>
    <name evidence="5" type="primary">DAL81_1</name>
    <name evidence="5" type="ORF">SEUCBS140593_001537</name>
</gene>
<comment type="caution">
    <text evidence="5">The sequence shown here is derived from an EMBL/GenBank/DDBJ whole genome shotgun (WGS) entry which is preliminary data.</text>
</comment>
<protein>
    <submittedName>
        <fullName evidence="5">Fungal specific transcription factor</fullName>
    </submittedName>
</protein>
<evidence type="ECO:0000256" key="1">
    <source>
        <dbReference type="ARBA" id="ARBA00022723"/>
    </source>
</evidence>
<name>A0ABP0AZ36_9PEZI</name>
<dbReference type="Proteomes" id="UP001642482">
    <property type="component" value="Unassembled WGS sequence"/>
</dbReference>
<feature type="domain" description="Zn(2)-C6 fungal-type" evidence="4">
    <location>
        <begin position="15"/>
        <end position="47"/>
    </location>
</feature>
<feature type="region of interest" description="Disordered" evidence="3">
    <location>
        <begin position="52"/>
        <end position="142"/>
    </location>
</feature>
<dbReference type="CDD" id="cd00067">
    <property type="entry name" value="GAL4"/>
    <property type="match status" value="1"/>
</dbReference>
<evidence type="ECO:0000313" key="5">
    <source>
        <dbReference type="EMBL" id="CAK7212539.1"/>
    </source>
</evidence>
<evidence type="ECO:0000313" key="6">
    <source>
        <dbReference type="Proteomes" id="UP001642482"/>
    </source>
</evidence>
<dbReference type="SMART" id="SM00906">
    <property type="entry name" value="Fungal_trans"/>
    <property type="match status" value="1"/>
</dbReference>
<reference evidence="5 6" key="1">
    <citation type="submission" date="2024-01" db="EMBL/GenBank/DDBJ databases">
        <authorList>
            <person name="Allen C."/>
            <person name="Tagirdzhanova G."/>
        </authorList>
    </citation>
    <scope>NUCLEOTIDE SEQUENCE [LARGE SCALE GENOMIC DNA]</scope>
</reference>
<dbReference type="SMART" id="SM00066">
    <property type="entry name" value="GAL4"/>
    <property type="match status" value="1"/>
</dbReference>
<dbReference type="InterPro" id="IPR007219">
    <property type="entry name" value="XnlR_reg_dom"/>
</dbReference>
<dbReference type="InterPro" id="IPR050797">
    <property type="entry name" value="Carb_Metab_Trans_Reg"/>
</dbReference>
<proteinExistence type="predicted"/>
<dbReference type="InterPro" id="IPR036864">
    <property type="entry name" value="Zn2-C6_fun-type_DNA-bd_sf"/>
</dbReference>
<dbReference type="PANTHER" id="PTHR31668:SF4">
    <property type="entry name" value="TRANSCRIPTIONAL ACTIVATOR PROTEIN DAL81"/>
    <property type="match status" value="1"/>
</dbReference>
<dbReference type="CDD" id="cd12148">
    <property type="entry name" value="fungal_TF_MHR"/>
    <property type="match status" value="1"/>
</dbReference>
<organism evidence="5 6">
    <name type="scientific">Sporothrix eucalyptigena</name>
    <dbReference type="NCBI Taxonomy" id="1812306"/>
    <lineage>
        <taxon>Eukaryota</taxon>
        <taxon>Fungi</taxon>
        <taxon>Dikarya</taxon>
        <taxon>Ascomycota</taxon>
        <taxon>Pezizomycotina</taxon>
        <taxon>Sordariomycetes</taxon>
        <taxon>Sordariomycetidae</taxon>
        <taxon>Ophiostomatales</taxon>
        <taxon>Ophiostomataceae</taxon>
        <taxon>Sporothrix</taxon>
    </lineage>
</organism>
<keyword evidence="2" id="KW-0539">Nucleus</keyword>
<feature type="compositionally biased region" description="Low complexity" evidence="3">
    <location>
        <begin position="61"/>
        <end position="82"/>
    </location>
</feature>
<sequence>MSFPTPTATAARTRPCDMCRTRKTRCVKPPDKGDCVLCAFHGKQCTYERGPVMRSRRRLGTTATTPTSAPTSAPANGTPTSPRGGSQPNSTPRARAQRASFSSASSGGTSGVMSDGDRLGARPDTETAETDTAIPDGDRPELSLLLDGTLGLDLNTHPEMIGPSHYLEPALLDLYRVGQTTSTNTSAPRVRRVDAKTVFLMQPDEGAASEMQRLADCDAVEACVRPLGPALIQLYFRLVHPTYPILHRRVFVTKYAVSHRLFSPPLLAAVFLAALDYRLYLDGPDRYDDAERQADRQAALEQIAQRTMADDLKRPKLSTLEAGLLLLQHSRAGGSAPTSYFGGPSFLAQMVALAQGLGLHVDCTAWAIPAWEKGLRRRLAWALYAQDHWLSVLKGRPPLLSHRSWGLDRLLDANDFEAEVEGEEAENNKQRDGVDHDVADTRLGAALFVHQIALAQMLSQITNAMARFDENPQQPASTVALVEASKPWVLRLRAWHTALPPELGMDRLRPGRLSGNASLHLAHAAVDVLLQRVLLRAVTPETPPPLAQAVRTMARQRVQTAVALIMSMQPEHTGAFVGSAAAYQVALVGSLAGLLWATTESAEEMAWCVERMGSLRQFLQVRGHAAAFVADALRLLNETLGPMQHQQLA</sequence>
<dbReference type="SUPFAM" id="SSF57701">
    <property type="entry name" value="Zn2/Cys6 DNA-binding domain"/>
    <property type="match status" value="1"/>
</dbReference>
<evidence type="ECO:0000256" key="2">
    <source>
        <dbReference type="ARBA" id="ARBA00023242"/>
    </source>
</evidence>
<feature type="compositionally biased region" description="Low complexity" evidence="3">
    <location>
        <begin position="93"/>
        <end position="107"/>
    </location>
</feature>
<keyword evidence="6" id="KW-1185">Reference proteome</keyword>
<dbReference type="InterPro" id="IPR001138">
    <property type="entry name" value="Zn2Cys6_DnaBD"/>
</dbReference>
<feature type="compositionally biased region" description="Basic and acidic residues" evidence="3">
    <location>
        <begin position="115"/>
        <end position="125"/>
    </location>
</feature>
<feature type="compositionally biased region" description="Polar residues" evidence="3">
    <location>
        <begin position="83"/>
        <end position="92"/>
    </location>
</feature>
<dbReference type="Pfam" id="PF00172">
    <property type="entry name" value="Zn_clus"/>
    <property type="match status" value="1"/>
</dbReference>
<dbReference type="PANTHER" id="PTHR31668">
    <property type="entry name" value="GLUCOSE TRANSPORT TRANSCRIPTION REGULATOR RGT1-RELATED-RELATED"/>
    <property type="match status" value="1"/>
</dbReference>